<dbReference type="Proteomes" id="UP001066276">
    <property type="component" value="Chromosome 2_1"/>
</dbReference>
<protein>
    <submittedName>
        <fullName evidence="1">Uncharacterized protein</fullName>
    </submittedName>
</protein>
<evidence type="ECO:0000313" key="2">
    <source>
        <dbReference type="Proteomes" id="UP001066276"/>
    </source>
</evidence>
<sequence length="86" mass="8760">MVGATGAAVQGARTALKGRLVWLAREGPQRGTGTEFAGITPRPSGCTGPGTILLVACLPPSAVRALDRERGGVPKDQGCLAYDPCL</sequence>
<accession>A0AAV7VK43</accession>
<organism evidence="1 2">
    <name type="scientific">Pleurodeles waltl</name>
    <name type="common">Iberian ribbed newt</name>
    <dbReference type="NCBI Taxonomy" id="8319"/>
    <lineage>
        <taxon>Eukaryota</taxon>
        <taxon>Metazoa</taxon>
        <taxon>Chordata</taxon>
        <taxon>Craniata</taxon>
        <taxon>Vertebrata</taxon>
        <taxon>Euteleostomi</taxon>
        <taxon>Amphibia</taxon>
        <taxon>Batrachia</taxon>
        <taxon>Caudata</taxon>
        <taxon>Salamandroidea</taxon>
        <taxon>Salamandridae</taxon>
        <taxon>Pleurodelinae</taxon>
        <taxon>Pleurodeles</taxon>
    </lineage>
</organism>
<evidence type="ECO:0000313" key="1">
    <source>
        <dbReference type="EMBL" id="KAJ1201994.1"/>
    </source>
</evidence>
<reference evidence="1" key="1">
    <citation type="journal article" date="2022" name="bioRxiv">
        <title>Sequencing and chromosome-scale assembly of the giantPleurodeles waltlgenome.</title>
        <authorList>
            <person name="Brown T."/>
            <person name="Elewa A."/>
            <person name="Iarovenko S."/>
            <person name="Subramanian E."/>
            <person name="Araus A.J."/>
            <person name="Petzold A."/>
            <person name="Susuki M."/>
            <person name="Suzuki K.-i.T."/>
            <person name="Hayashi T."/>
            <person name="Toyoda A."/>
            <person name="Oliveira C."/>
            <person name="Osipova E."/>
            <person name="Leigh N.D."/>
            <person name="Simon A."/>
            <person name="Yun M.H."/>
        </authorList>
    </citation>
    <scope>NUCLEOTIDE SEQUENCE</scope>
    <source>
        <strain evidence="1">20211129_DDA</strain>
        <tissue evidence="1">Liver</tissue>
    </source>
</reference>
<gene>
    <name evidence="1" type="ORF">NDU88_005798</name>
</gene>
<comment type="caution">
    <text evidence="1">The sequence shown here is derived from an EMBL/GenBank/DDBJ whole genome shotgun (WGS) entry which is preliminary data.</text>
</comment>
<dbReference type="EMBL" id="JANPWB010000003">
    <property type="protein sequence ID" value="KAJ1201994.1"/>
    <property type="molecule type" value="Genomic_DNA"/>
</dbReference>
<name>A0AAV7VK43_PLEWA</name>
<dbReference type="AlphaFoldDB" id="A0AAV7VK43"/>
<keyword evidence="2" id="KW-1185">Reference proteome</keyword>
<proteinExistence type="predicted"/>